<dbReference type="OrthoDB" id="8182982at2759"/>
<gene>
    <name evidence="1" type="primary">WBGene00277022</name>
</gene>
<organism evidence="1 2">
    <name type="scientific">Pristionchus pacificus</name>
    <name type="common">Parasitic nematode worm</name>
    <dbReference type="NCBI Taxonomy" id="54126"/>
    <lineage>
        <taxon>Eukaryota</taxon>
        <taxon>Metazoa</taxon>
        <taxon>Ecdysozoa</taxon>
        <taxon>Nematoda</taxon>
        <taxon>Chromadorea</taxon>
        <taxon>Rhabditida</taxon>
        <taxon>Rhabditina</taxon>
        <taxon>Diplogasteromorpha</taxon>
        <taxon>Diplogasteroidea</taxon>
        <taxon>Neodiplogasteridae</taxon>
        <taxon>Pristionchus</taxon>
    </lineage>
</organism>
<accession>A0A8R1YUB7</accession>
<keyword evidence="2" id="KW-1185">Reference proteome</keyword>
<dbReference type="AlphaFoldDB" id="A0A2A6BZ61"/>
<evidence type="ECO:0000313" key="1">
    <source>
        <dbReference type="EnsemblMetazoa" id="PPA38653.1"/>
    </source>
</evidence>
<dbReference type="EnsemblMetazoa" id="PPA38653.1">
    <property type="protein sequence ID" value="PPA38653.1"/>
    <property type="gene ID" value="WBGene00277022"/>
</dbReference>
<reference evidence="1" key="2">
    <citation type="submission" date="2022-06" db="UniProtKB">
        <authorList>
            <consortium name="EnsemblMetazoa"/>
        </authorList>
    </citation>
    <scope>IDENTIFICATION</scope>
    <source>
        <strain evidence="1">PS312</strain>
    </source>
</reference>
<name>A0A2A6BZ61_PRIPA</name>
<reference evidence="2" key="1">
    <citation type="journal article" date="2008" name="Nat. Genet.">
        <title>The Pristionchus pacificus genome provides a unique perspective on nematode lifestyle and parasitism.</title>
        <authorList>
            <person name="Dieterich C."/>
            <person name="Clifton S.W."/>
            <person name="Schuster L.N."/>
            <person name="Chinwalla A."/>
            <person name="Delehaunty K."/>
            <person name="Dinkelacker I."/>
            <person name="Fulton L."/>
            <person name="Fulton R."/>
            <person name="Godfrey J."/>
            <person name="Minx P."/>
            <person name="Mitreva M."/>
            <person name="Roeseler W."/>
            <person name="Tian H."/>
            <person name="Witte H."/>
            <person name="Yang S.P."/>
            <person name="Wilson R.K."/>
            <person name="Sommer R.J."/>
        </authorList>
    </citation>
    <scope>NUCLEOTIDE SEQUENCE [LARGE SCALE GENOMIC DNA]</scope>
    <source>
        <strain evidence="2">PS312</strain>
    </source>
</reference>
<proteinExistence type="predicted"/>
<sequence>MIWTHCYLKGVIHLERIEWLIGEEEMLSIIRLMITSNSTFDIFTFSSHLSRFVIKDNMTLSDVFYHSYTTGGYPTIHVSVMEDTIRIDQSGSTLWPLSLSFYNGSSHWLLTNAESFHRQSNTSSLQYLVNQGFKTFMRVNYDTKTWIQILYMLEQDASQFTPVGRAQFISDLCYFSSSLVDKYMVDRVMALVNDQPDNFDLCDW</sequence>
<protein>
    <submittedName>
        <fullName evidence="1">Uncharacterized protein</fullName>
    </submittedName>
</protein>
<evidence type="ECO:0000313" key="2">
    <source>
        <dbReference type="Proteomes" id="UP000005239"/>
    </source>
</evidence>
<dbReference type="Proteomes" id="UP000005239">
    <property type="component" value="Unassembled WGS sequence"/>
</dbReference>
<accession>A0A2A6BZ61</accession>